<proteinExistence type="inferred from homology"/>
<evidence type="ECO:0000256" key="1">
    <source>
        <dbReference type="ARBA" id="ARBA00004477"/>
    </source>
</evidence>
<evidence type="ECO:0000256" key="4">
    <source>
        <dbReference type="ARBA" id="ARBA00022824"/>
    </source>
</evidence>
<feature type="transmembrane region" description="Helical" evidence="7">
    <location>
        <begin position="121"/>
        <end position="139"/>
    </location>
</feature>
<keyword evidence="4 7" id="KW-0256">Endoplasmic reticulum</keyword>
<feature type="transmembrane region" description="Helical" evidence="7">
    <location>
        <begin position="222"/>
        <end position="239"/>
    </location>
</feature>
<dbReference type="Proteomes" id="UP000054251">
    <property type="component" value="Unassembled WGS sequence"/>
</dbReference>
<feature type="transmembrane region" description="Helical" evidence="7">
    <location>
        <begin position="54"/>
        <end position="76"/>
    </location>
</feature>
<keyword evidence="9" id="KW-1185">Reference proteome</keyword>
<comment type="subcellular location">
    <subcellularLocation>
        <location evidence="1 7">Endoplasmic reticulum membrane</location>
        <topology evidence="1 7">Multi-pass membrane protein</topology>
    </subcellularLocation>
</comment>
<accession>A0A0V1PUT1</accession>
<dbReference type="GO" id="GO:0006950">
    <property type="term" value="P:response to stress"/>
    <property type="evidence" value="ECO:0007669"/>
    <property type="project" value="UniProtKB-ARBA"/>
</dbReference>
<comment type="similarity">
    <text evidence="2 7">Belongs to the derlin family.</text>
</comment>
<feature type="transmembrane region" description="Helical" evidence="7">
    <location>
        <begin position="278"/>
        <end position="296"/>
    </location>
</feature>
<dbReference type="AlphaFoldDB" id="A0A0V1PUT1"/>
<dbReference type="Pfam" id="PF04511">
    <property type="entry name" value="DER1"/>
    <property type="match status" value="1"/>
</dbReference>
<keyword evidence="5 7" id="KW-1133">Transmembrane helix</keyword>
<evidence type="ECO:0000256" key="5">
    <source>
        <dbReference type="ARBA" id="ARBA00022989"/>
    </source>
</evidence>
<evidence type="ECO:0000256" key="7">
    <source>
        <dbReference type="RuleBase" id="RU363059"/>
    </source>
</evidence>
<reference evidence="8 9" key="1">
    <citation type="submission" date="2015-11" db="EMBL/GenBank/DDBJ databases">
        <title>The genome of Debaryomyces fabryi.</title>
        <authorList>
            <person name="Tafer H."/>
            <person name="Lopandic K."/>
        </authorList>
    </citation>
    <scope>NUCLEOTIDE SEQUENCE [LARGE SCALE GENOMIC DNA]</scope>
    <source>
        <strain evidence="8 9">CBS 789</strain>
    </source>
</reference>
<feature type="transmembrane region" description="Helical" evidence="7">
    <location>
        <begin position="20"/>
        <end position="42"/>
    </location>
</feature>
<protein>
    <recommendedName>
        <fullName evidence="7">Derlin</fullName>
    </recommendedName>
</protein>
<evidence type="ECO:0000313" key="8">
    <source>
        <dbReference type="EMBL" id="KSA00041.1"/>
    </source>
</evidence>
<comment type="caution">
    <text evidence="8">The sequence shown here is derived from an EMBL/GenBank/DDBJ whole genome shotgun (WGS) entry which is preliminary data.</text>
</comment>
<gene>
    <name evidence="8" type="ORF">AC631_04195</name>
</gene>
<evidence type="ECO:0000256" key="2">
    <source>
        <dbReference type="ARBA" id="ARBA00008917"/>
    </source>
</evidence>
<evidence type="ECO:0000256" key="3">
    <source>
        <dbReference type="ARBA" id="ARBA00022692"/>
    </source>
</evidence>
<organism evidence="8 9">
    <name type="scientific">Debaryomyces fabryi</name>
    <dbReference type="NCBI Taxonomy" id="58627"/>
    <lineage>
        <taxon>Eukaryota</taxon>
        <taxon>Fungi</taxon>
        <taxon>Dikarya</taxon>
        <taxon>Ascomycota</taxon>
        <taxon>Saccharomycotina</taxon>
        <taxon>Pichiomycetes</taxon>
        <taxon>Debaryomycetaceae</taxon>
        <taxon>Debaryomyces</taxon>
    </lineage>
</organism>
<comment type="function">
    <text evidence="7">May be involved in the degradation of misfolded endoplasmic reticulum (ER) luminal proteins.</text>
</comment>
<dbReference type="PANTHER" id="PTHR11009">
    <property type="entry name" value="DER1-LIKE PROTEIN, DERLIN"/>
    <property type="match status" value="1"/>
</dbReference>
<dbReference type="OrthoDB" id="1716531at2759"/>
<dbReference type="GO" id="GO:0005789">
    <property type="term" value="C:endoplasmic reticulum membrane"/>
    <property type="evidence" value="ECO:0007669"/>
    <property type="project" value="UniProtKB-SubCell"/>
</dbReference>
<name>A0A0V1PUT1_9ASCO</name>
<sequence length="303" mass="36056">MERIFQWVSGIPPVTRYWSIAILSASILTTLRIVLAVQLVFIVDKAFNSQPWRLITSFCYFDDLLIELILNVWFIIRSSRYLEEGFSTKLALFPTNTINNLNTEQRSFLKRIIDKNKSIDYLYFVLLICGSIVAAVTYGSNKFDFKIHRLGSLLDDILLYIWCRSNPNLEVNMFGFFTIQTAYLPWCYTILNWVLLKDFLTDFLALMSGNIRLIASVFTKPFVWRVVICYSLGHFWWFSRDFLLSQFYYDLNDERRQIRSETPKRIEQESKISTYHNISRRILTLVLLPPWYWVILKNIRDRH</sequence>
<evidence type="ECO:0000256" key="6">
    <source>
        <dbReference type="ARBA" id="ARBA00023136"/>
    </source>
</evidence>
<evidence type="ECO:0000313" key="9">
    <source>
        <dbReference type="Proteomes" id="UP000054251"/>
    </source>
</evidence>
<keyword evidence="6 7" id="KW-0472">Membrane</keyword>
<dbReference type="EMBL" id="LMYN01000106">
    <property type="protein sequence ID" value="KSA00041.1"/>
    <property type="molecule type" value="Genomic_DNA"/>
</dbReference>
<dbReference type="GeneID" id="26841204"/>
<dbReference type="InterPro" id="IPR007599">
    <property type="entry name" value="DER1"/>
</dbReference>
<dbReference type="RefSeq" id="XP_015466143.1">
    <property type="nucleotide sequence ID" value="XM_015613024.1"/>
</dbReference>
<keyword evidence="3 7" id="KW-0812">Transmembrane</keyword>